<dbReference type="Proteomes" id="UP000662957">
    <property type="component" value="Chromosome"/>
</dbReference>
<proteinExistence type="predicted"/>
<evidence type="ECO:0000313" key="2">
    <source>
        <dbReference type="Proteomes" id="UP000662957"/>
    </source>
</evidence>
<dbReference type="RefSeq" id="WP_205682595.1">
    <property type="nucleotide sequence ID" value="NZ_CP070968.1"/>
</dbReference>
<accession>A0ABX7LR08</accession>
<protein>
    <recommendedName>
        <fullName evidence="3">AAA+ ATPase domain-containing protein</fullName>
    </recommendedName>
</protein>
<evidence type="ECO:0008006" key="3">
    <source>
        <dbReference type="Google" id="ProtNLM"/>
    </source>
</evidence>
<organism evidence="1 2">
    <name type="scientific">Brevundimonas fontaquae</name>
    <dbReference type="NCBI Taxonomy" id="2813778"/>
    <lineage>
        <taxon>Bacteria</taxon>
        <taxon>Pseudomonadati</taxon>
        <taxon>Pseudomonadota</taxon>
        <taxon>Alphaproteobacteria</taxon>
        <taxon>Caulobacterales</taxon>
        <taxon>Caulobacteraceae</taxon>
        <taxon>Brevundimonas</taxon>
    </lineage>
</organism>
<reference evidence="1 2" key="1">
    <citation type="submission" date="2021-02" db="EMBL/GenBank/DDBJ databases">
        <title>Brevundimonas sp. CS1 genome sequence.</title>
        <authorList>
            <person name="Lee K."/>
            <person name="Choi Y.-J."/>
            <person name="Son H.-R."/>
        </authorList>
    </citation>
    <scope>NUCLEOTIDE SEQUENCE [LARGE SCALE GENOMIC DNA]</scope>
    <source>
        <strain evidence="1 2">CS1</strain>
    </source>
</reference>
<gene>
    <name evidence="1" type="ORF">JX001_05285</name>
</gene>
<keyword evidence="2" id="KW-1185">Reference proteome</keyword>
<dbReference type="EMBL" id="CP070968">
    <property type="protein sequence ID" value="QSF55217.1"/>
    <property type="molecule type" value="Genomic_DNA"/>
</dbReference>
<evidence type="ECO:0000313" key="1">
    <source>
        <dbReference type="EMBL" id="QSF55217.1"/>
    </source>
</evidence>
<dbReference type="InterPro" id="IPR027417">
    <property type="entry name" value="P-loop_NTPase"/>
</dbReference>
<sequence length="1012" mass="111721">MGGLAAKAAGVFDRPRLLREVKAVAPLRGLGGLRPDLLRLSELSQAWVSDIEKDVSGVTVPRAALRKALIEKMAAGRLVQITGLPGSGKSVLLRMEIEDALAQGPVLFLKHDRLSGTSWASFAAANGLTAASLDDLMAEVGSVGTPTLFIDGVDRIEKEHRGVVLDVVRAVGTVEGLKDWRIVMTLRDTGIGPLRNWLGSALSTLGVQTLEAPELDDPEAAALASDIPSLQPVLTSKGAVREIARRPFFAKILQQASTAGGDATVLHSEVDLIRNWWLNGGYAADGKDALLRQRAIVDLGRRRARALSKPIAIAGLQTSTVEQIPDLVSDGILQFVVPGVSLRFAHDIFFEWAFFQTLVDRADDWPDELVEAGQPPAFARIVELFSQSLFPSEQWVATLENLSTQPIRSQWVRAWLLGPIGSTVFPNEAKAYEDVVFVNEGAWLYKALVWFQAERTTPNPVVIGGDLPPETRIRMADSLGWPSDVESWARLIWFLVERIDRVPIRLQPQVTAVFTVWQNMFADMKNPVSDGLLTVVGRWLSSLGDGSDDSISRWRRRQDGGSRRTAYVTLILRAARSYSDHATAYLSALVASEDIDEPEFEEVVAFSPILAETHGSLLVEVTLKHLREELPADQQEREFRENERAAQRRQEALAIPEAERTVDQQRVADGLGMSLGSRSFSYHDWKSLALDRGMKNFFPASPMRQPYLALFQHAPDEAIRLLTELSNHAITAWRQLHTLDYETPGTPIPIVLDFPWGRQTFWGGEREYLWSRGLQGPKALGSGYLALEDWAVDQLSEGADLDTLIRRIIDGNTCVAVLVFDAPLPPAHVMEVLDVCLDRLLKDSVFSRTSYRAGELHGFDQPALVKALLFVQIDDLAGGAARFVNGDWRDVGLVLCHVAKFVAAAGWSPFVMTQFLTLCERARDHYPPEHFADLTLAVLRLGNGEELPGWHGTTLAARIAGLVQIFSERAAPLSQDLALKLLQILDQLVDLGDRRSAALQQGEIFREIQLTS</sequence>
<name>A0ABX7LR08_9CAUL</name>
<dbReference type="SUPFAM" id="SSF52540">
    <property type="entry name" value="P-loop containing nucleoside triphosphate hydrolases"/>
    <property type="match status" value="1"/>
</dbReference>